<dbReference type="EMBL" id="NWTC01000018">
    <property type="protein sequence ID" value="PDT45757.1"/>
    <property type="molecule type" value="Genomic_DNA"/>
</dbReference>
<evidence type="ECO:0000313" key="3">
    <source>
        <dbReference type="Proteomes" id="UP000220353"/>
    </source>
</evidence>
<reference evidence="2 3" key="1">
    <citation type="submission" date="2017-09" db="EMBL/GenBank/DDBJ databases">
        <title>Comparative genomics of rhizobia isolated from Phaseolus vulgaris in China.</title>
        <authorList>
            <person name="Tong W."/>
        </authorList>
    </citation>
    <scope>NUCLEOTIDE SEQUENCE [LARGE SCALE GENOMIC DNA]</scope>
    <source>
        <strain evidence="2 3">PCH1</strain>
    </source>
</reference>
<evidence type="ECO:0000259" key="1">
    <source>
        <dbReference type="Pfam" id="PF07883"/>
    </source>
</evidence>
<dbReference type="Pfam" id="PF07883">
    <property type="entry name" value="Cupin_2"/>
    <property type="match status" value="1"/>
</dbReference>
<dbReference type="InterPro" id="IPR011051">
    <property type="entry name" value="RmlC_Cupin_sf"/>
</dbReference>
<organism evidence="2 3">
    <name type="scientific">Rhizobium fredii</name>
    <name type="common">Sinorhizobium fredii</name>
    <dbReference type="NCBI Taxonomy" id="380"/>
    <lineage>
        <taxon>Bacteria</taxon>
        <taxon>Pseudomonadati</taxon>
        <taxon>Pseudomonadota</taxon>
        <taxon>Alphaproteobacteria</taxon>
        <taxon>Hyphomicrobiales</taxon>
        <taxon>Rhizobiaceae</taxon>
        <taxon>Sinorhizobium/Ensifer group</taxon>
        <taxon>Sinorhizobium</taxon>
    </lineage>
</organism>
<accession>A0A2A6LTU8</accession>
<evidence type="ECO:0000313" key="2">
    <source>
        <dbReference type="EMBL" id="PDT45757.1"/>
    </source>
</evidence>
<dbReference type="SUPFAM" id="SSF51182">
    <property type="entry name" value="RmlC-like cupins"/>
    <property type="match status" value="1"/>
</dbReference>
<name>A0A2A6LTU8_RHIFR</name>
<dbReference type="AlphaFoldDB" id="A0A2A6LTU8"/>
<dbReference type="PANTHER" id="PTHR36440">
    <property type="entry name" value="PUTATIVE (AFU_ORTHOLOGUE AFUA_8G07350)-RELATED"/>
    <property type="match status" value="1"/>
</dbReference>
<dbReference type="InterPro" id="IPR014710">
    <property type="entry name" value="RmlC-like_jellyroll"/>
</dbReference>
<proteinExistence type="predicted"/>
<gene>
    <name evidence="2" type="ORF">CO661_21540</name>
</gene>
<dbReference type="Proteomes" id="UP000220353">
    <property type="component" value="Unassembled WGS sequence"/>
</dbReference>
<comment type="caution">
    <text evidence="2">The sequence shown here is derived from an EMBL/GenBank/DDBJ whole genome shotgun (WGS) entry which is preliminary data.</text>
</comment>
<dbReference type="PANTHER" id="PTHR36440:SF1">
    <property type="entry name" value="PUTATIVE (AFU_ORTHOLOGUE AFUA_8G07350)-RELATED"/>
    <property type="match status" value="1"/>
</dbReference>
<sequence length="154" mass="16788">MSSMETKAFVLAGVTMKRLLSGKQTNGQFCLFENSSGGNTTTPIHVHAEDDETIYVIEGELTAVVAGEPRQLTAGQSIFLKRGVPHQLMNVSGGSARYILIDTPAIFDEFLEEAGHELRQGEAIVPATPEEVDRLKTASRKFGITLLPDWPTEN</sequence>
<protein>
    <submittedName>
        <fullName evidence="2">Cupin domain-containing protein</fullName>
    </submittedName>
</protein>
<dbReference type="InterPro" id="IPR053146">
    <property type="entry name" value="QDO-like"/>
</dbReference>
<dbReference type="InterPro" id="IPR013096">
    <property type="entry name" value="Cupin_2"/>
</dbReference>
<dbReference type="RefSeq" id="WP_037431686.1">
    <property type="nucleotide sequence ID" value="NZ_JBGCAL010000002.1"/>
</dbReference>
<feature type="domain" description="Cupin type-2" evidence="1">
    <location>
        <begin position="39"/>
        <end position="101"/>
    </location>
</feature>
<dbReference type="Gene3D" id="2.60.120.10">
    <property type="entry name" value="Jelly Rolls"/>
    <property type="match status" value="1"/>
</dbReference>